<keyword evidence="1" id="KW-0812">Transmembrane</keyword>
<dbReference type="EMBL" id="MU007053">
    <property type="protein sequence ID" value="KAF2428745.1"/>
    <property type="molecule type" value="Genomic_DNA"/>
</dbReference>
<keyword evidence="1" id="KW-1133">Transmembrane helix</keyword>
<feature type="transmembrane region" description="Helical" evidence="1">
    <location>
        <begin position="116"/>
        <end position="139"/>
    </location>
</feature>
<feature type="transmembrane region" description="Helical" evidence="1">
    <location>
        <begin position="86"/>
        <end position="104"/>
    </location>
</feature>
<protein>
    <submittedName>
        <fullName evidence="2">Uncharacterized protein</fullName>
    </submittedName>
</protein>
<keyword evidence="3" id="KW-1185">Reference proteome</keyword>
<feature type="transmembrane region" description="Helical" evidence="1">
    <location>
        <begin position="20"/>
        <end position="39"/>
    </location>
</feature>
<name>A0A9P4NNI4_9PEZI</name>
<keyword evidence="1" id="KW-0472">Membrane</keyword>
<accession>A0A9P4NNI4</accession>
<proteinExistence type="predicted"/>
<evidence type="ECO:0000256" key="1">
    <source>
        <dbReference type="SAM" id="Phobius"/>
    </source>
</evidence>
<reference evidence="2" key="1">
    <citation type="journal article" date="2020" name="Stud. Mycol.">
        <title>101 Dothideomycetes genomes: a test case for predicting lifestyles and emergence of pathogens.</title>
        <authorList>
            <person name="Haridas S."/>
            <person name="Albert R."/>
            <person name="Binder M."/>
            <person name="Bloem J."/>
            <person name="Labutti K."/>
            <person name="Salamov A."/>
            <person name="Andreopoulos B."/>
            <person name="Baker S."/>
            <person name="Barry K."/>
            <person name="Bills G."/>
            <person name="Bluhm B."/>
            <person name="Cannon C."/>
            <person name="Castanera R."/>
            <person name="Culley D."/>
            <person name="Daum C."/>
            <person name="Ezra D."/>
            <person name="Gonzalez J."/>
            <person name="Henrissat B."/>
            <person name="Kuo A."/>
            <person name="Liang C."/>
            <person name="Lipzen A."/>
            <person name="Lutzoni F."/>
            <person name="Magnuson J."/>
            <person name="Mondo S."/>
            <person name="Nolan M."/>
            <person name="Ohm R."/>
            <person name="Pangilinan J."/>
            <person name="Park H.-J."/>
            <person name="Ramirez L."/>
            <person name="Alfaro M."/>
            <person name="Sun H."/>
            <person name="Tritt A."/>
            <person name="Yoshinaga Y."/>
            <person name="Zwiers L.-H."/>
            <person name="Turgeon B."/>
            <person name="Goodwin S."/>
            <person name="Spatafora J."/>
            <person name="Crous P."/>
            <person name="Grigoriev I."/>
        </authorList>
    </citation>
    <scope>NUCLEOTIDE SEQUENCE</scope>
    <source>
        <strain evidence="2">CBS 130266</strain>
    </source>
</reference>
<dbReference type="Proteomes" id="UP000800235">
    <property type="component" value="Unassembled WGS sequence"/>
</dbReference>
<dbReference type="AlphaFoldDB" id="A0A9P4NNI4"/>
<comment type="caution">
    <text evidence="2">The sequence shown here is derived from an EMBL/GenBank/DDBJ whole genome shotgun (WGS) entry which is preliminary data.</text>
</comment>
<gene>
    <name evidence="2" type="ORF">EJ08DRAFT_698970</name>
</gene>
<evidence type="ECO:0000313" key="3">
    <source>
        <dbReference type="Proteomes" id="UP000800235"/>
    </source>
</evidence>
<sequence>MPAMMMWNGREQPSRTIRQILLATIASLLAIPTAILYVIAIWFPIGFSIIGAVLRPPVRVIRMLFHHCWCIMCRMPGNVKRTVTSMRVWILLAGLELMVMGVWVHTYETEPIKLAIGTGGIVAGVFVTADTLFNITGFLKTAPLIWR</sequence>
<evidence type="ECO:0000313" key="2">
    <source>
        <dbReference type="EMBL" id="KAF2428745.1"/>
    </source>
</evidence>
<organism evidence="2 3">
    <name type="scientific">Tothia fuscella</name>
    <dbReference type="NCBI Taxonomy" id="1048955"/>
    <lineage>
        <taxon>Eukaryota</taxon>
        <taxon>Fungi</taxon>
        <taxon>Dikarya</taxon>
        <taxon>Ascomycota</taxon>
        <taxon>Pezizomycotina</taxon>
        <taxon>Dothideomycetes</taxon>
        <taxon>Pleosporomycetidae</taxon>
        <taxon>Venturiales</taxon>
        <taxon>Cylindrosympodiaceae</taxon>
        <taxon>Tothia</taxon>
    </lineage>
</organism>